<keyword evidence="1" id="KW-0732">Signal</keyword>
<protein>
    <submittedName>
        <fullName evidence="2">Uncharacterized protein</fullName>
    </submittedName>
</protein>
<gene>
    <name evidence="2" type="ORF">BDK51DRAFT_42201</name>
</gene>
<dbReference type="AlphaFoldDB" id="A0A4P9WEW8"/>
<name>A0A4P9WEW8_9FUNG</name>
<dbReference type="Proteomes" id="UP000269721">
    <property type="component" value="Unassembled WGS sequence"/>
</dbReference>
<keyword evidence="3" id="KW-1185">Reference proteome</keyword>
<evidence type="ECO:0000256" key="1">
    <source>
        <dbReference type="SAM" id="SignalP"/>
    </source>
</evidence>
<sequence>MFARTLCAAIALAAAATLISAQATLPDDTSNRHDFICQEFTDKIKVFIAENGCGGDAARNPKTGRVLPPLWLEPPEMHITSPLLAVWTFISTVLSVSPVPECGPEHGLGTFSRNSRPSSLLAQIPSSLRRPAKDNVSIVFDADDMAFNHDNVDGVLCQPTEMYIEMKSSRVVRGFVRDSALPGYVVLINGDWLIERKLTHDQHALWDRRHPPHKLGEVHQHATDLSLEATYSHVPGTHDIKS</sequence>
<evidence type="ECO:0000313" key="3">
    <source>
        <dbReference type="Proteomes" id="UP000269721"/>
    </source>
</evidence>
<dbReference type="EMBL" id="KZ996379">
    <property type="protein sequence ID" value="RKO88956.1"/>
    <property type="molecule type" value="Genomic_DNA"/>
</dbReference>
<evidence type="ECO:0000313" key="2">
    <source>
        <dbReference type="EMBL" id="RKO88956.1"/>
    </source>
</evidence>
<reference evidence="3" key="1">
    <citation type="journal article" date="2018" name="Nat. Microbiol.">
        <title>Leveraging single-cell genomics to expand the fungal tree of life.</title>
        <authorList>
            <person name="Ahrendt S.R."/>
            <person name="Quandt C.A."/>
            <person name="Ciobanu D."/>
            <person name="Clum A."/>
            <person name="Salamov A."/>
            <person name="Andreopoulos B."/>
            <person name="Cheng J.F."/>
            <person name="Woyke T."/>
            <person name="Pelin A."/>
            <person name="Henrissat B."/>
            <person name="Reynolds N.K."/>
            <person name="Benny G.L."/>
            <person name="Smith M.E."/>
            <person name="James T.Y."/>
            <person name="Grigoriev I.V."/>
        </authorList>
    </citation>
    <scope>NUCLEOTIDE SEQUENCE [LARGE SCALE GENOMIC DNA]</scope>
</reference>
<feature type="signal peptide" evidence="1">
    <location>
        <begin position="1"/>
        <end position="21"/>
    </location>
</feature>
<organism evidence="2 3">
    <name type="scientific">Blyttiomyces helicus</name>
    <dbReference type="NCBI Taxonomy" id="388810"/>
    <lineage>
        <taxon>Eukaryota</taxon>
        <taxon>Fungi</taxon>
        <taxon>Fungi incertae sedis</taxon>
        <taxon>Chytridiomycota</taxon>
        <taxon>Chytridiomycota incertae sedis</taxon>
        <taxon>Chytridiomycetes</taxon>
        <taxon>Chytridiomycetes incertae sedis</taxon>
        <taxon>Blyttiomyces</taxon>
    </lineage>
</organism>
<feature type="chain" id="PRO_5020954932" evidence="1">
    <location>
        <begin position="22"/>
        <end position="242"/>
    </location>
</feature>
<accession>A0A4P9WEW8</accession>
<proteinExistence type="predicted"/>